<accession>A0A382AZI4</accession>
<dbReference type="SUPFAM" id="SSF69304">
    <property type="entry name" value="Tricorn protease N-terminal domain"/>
    <property type="match status" value="1"/>
</dbReference>
<dbReference type="AlphaFoldDB" id="A0A382AZI4"/>
<dbReference type="EMBL" id="UINC01027321">
    <property type="protein sequence ID" value="SVB06367.1"/>
    <property type="molecule type" value="Genomic_DNA"/>
</dbReference>
<organism evidence="1">
    <name type="scientific">marine metagenome</name>
    <dbReference type="NCBI Taxonomy" id="408172"/>
    <lineage>
        <taxon>unclassified sequences</taxon>
        <taxon>metagenomes</taxon>
        <taxon>ecological metagenomes</taxon>
    </lineage>
</organism>
<dbReference type="Gene3D" id="2.120.10.30">
    <property type="entry name" value="TolB, C-terminal domain"/>
    <property type="match status" value="1"/>
</dbReference>
<protein>
    <recommendedName>
        <fullName evidence="2">Dipeptidylpeptidase IV N-terminal domain-containing protein</fullName>
    </recommendedName>
</protein>
<dbReference type="InterPro" id="IPR011659">
    <property type="entry name" value="WD40"/>
</dbReference>
<sequence>MKRLWLKSMLLLGILWGQSSTEVYLFDLVSKEDVYAISNPINISNNPGYDNQPSFMKHGRAVLYASTRNGQTDIVSYQIRTGKKTWLTNTEGSEYSPLQIGSGNAFSAIRLDQDGTQLLYKYSMYSKQGKVLIPDLKIGYHGWVDRNRLLSFVLGDPHTLQLSALKEGKNQILDEKIGRSIHKIPKTSLMSYISKQNVPWTINTLDPETGMTDLIIHTFDGSEDFAWTPSGIMFMGGGDILYKYDPNYDQDWVAMADLNDFGLNDITRLTVSPKGDKVVIVVVEKPVDK</sequence>
<reference evidence="1" key="1">
    <citation type="submission" date="2018-05" db="EMBL/GenBank/DDBJ databases">
        <authorList>
            <person name="Lanie J.A."/>
            <person name="Ng W.-L."/>
            <person name="Kazmierczak K.M."/>
            <person name="Andrzejewski T.M."/>
            <person name="Davidsen T.M."/>
            <person name="Wayne K.J."/>
            <person name="Tettelin H."/>
            <person name="Glass J.I."/>
            <person name="Rusch D."/>
            <person name="Podicherti R."/>
            <person name="Tsui H.-C.T."/>
            <person name="Winkler M.E."/>
        </authorList>
    </citation>
    <scope>NUCLEOTIDE SEQUENCE</scope>
</reference>
<proteinExistence type="predicted"/>
<dbReference type="Pfam" id="PF07676">
    <property type="entry name" value="PD40"/>
    <property type="match status" value="1"/>
</dbReference>
<dbReference type="InterPro" id="IPR011042">
    <property type="entry name" value="6-blade_b-propeller_TolB-like"/>
</dbReference>
<evidence type="ECO:0000313" key="1">
    <source>
        <dbReference type="EMBL" id="SVB06367.1"/>
    </source>
</evidence>
<gene>
    <name evidence="1" type="ORF">METZ01_LOCUS159221</name>
</gene>
<name>A0A382AZI4_9ZZZZ</name>
<evidence type="ECO:0008006" key="2">
    <source>
        <dbReference type="Google" id="ProtNLM"/>
    </source>
</evidence>